<dbReference type="SUPFAM" id="SSF56601">
    <property type="entry name" value="beta-lactamase/transpeptidase-like"/>
    <property type="match status" value="1"/>
</dbReference>
<dbReference type="RefSeq" id="WP_378961267.1">
    <property type="nucleotide sequence ID" value="NZ_JBHRXC010000016.1"/>
</dbReference>
<dbReference type="EC" id="3.-.-.-" evidence="2"/>
<sequence length="417" mass="46921">MKRIFFIINILFWVVKVHAQENQSKDFYPDRLNRIDKVMTNYIDSNWIVGAVCLVMKDGKPVYYRAFGMDDMENKKVMQKDAIFRIASQTKAITSTAVMMLWEEGKFLLDDPISKYIPSFAKPKLVDKFNEKDSSYTTIAAKREITIRDLLTHTSGIGYAQIGSPKMKAIYQKAGIQAGFSDHKQLLANAIDILGTLPLEFNPGERFNYSLSIDVLGRLVEVASGLPLDQFFEQRVFIPLGMKDTYFNLPIAKRDRLVNVYTEDDNNKKPTKWVKNTFPGSSKDYPINDNGYFAGGAGLVSTITDYAAFLQLFINGGSYNGKQLLARHTVEIMTKNQIGELSLGDDKFGLGFQITTAKGNGKLGVTEGSIAWGGFFATSYWADPKEKISGLLFLQQFPLKHGEIADKFKVLVYQAMK</sequence>
<proteinExistence type="predicted"/>
<evidence type="ECO:0000313" key="3">
    <source>
        <dbReference type="Proteomes" id="UP001595792"/>
    </source>
</evidence>
<comment type="caution">
    <text evidence="2">The sequence shown here is derived from an EMBL/GenBank/DDBJ whole genome shotgun (WGS) entry which is preliminary data.</text>
</comment>
<dbReference type="Proteomes" id="UP001595792">
    <property type="component" value="Unassembled WGS sequence"/>
</dbReference>
<dbReference type="Gene3D" id="3.40.710.10">
    <property type="entry name" value="DD-peptidase/beta-lactamase superfamily"/>
    <property type="match status" value="1"/>
</dbReference>
<gene>
    <name evidence="2" type="ORF">ACFOUY_13120</name>
</gene>
<dbReference type="InterPro" id="IPR012338">
    <property type="entry name" value="Beta-lactam/transpept-like"/>
</dbReference>
<dbReference type="InterPro" id="IPR001466">
    <property type="entry name" value="Beta-lactam-related"/>
</dbReference>
<reference evidence="3" key="1">
    <citation type="journal article" date="2019" name="Int. J. Syst. Evol. Microbiol.">
        <title>The Global Catalogue of Microorganisms (GCM) 10K type strain sequencing project: providing services to taxonomists for standard genome sequencing and annotation.</title>
        <authorList>
            <consortium name="The Broad Institute Genomics Platform"/>
            <consortium name="The Broad Institute Genome Sequencing Center for Infectious Disease"/>
            <person name="Wu L."/>
            <person name="Ma J."/>
        </authorList>
    </citation>
    <scope>NUCLEOTIDE SEQUENCE [LARGE SCALE GENOMIC DNA]</scope>
    <source>
        <strain evidence="3">CCM 8689</strain>
    </source>
</reference>
<keyword evidence="3" id="KW-1185">Reference proteome</keyword>
<name>A0ABV8NP78_9SPHI</name>
<dbReference type="PANTHER" id="PTHR43283">
    <property type="entry name" value="BETA-LACTAMASE-RELATED"/>
    <property type="match status" value="1"/>
</dbReference>
<dbReference type="Pfam" id="PF00144">
    <property type="entry name" value="Beta-lactamase"/>
    <property type="match status" value="1"/>
</dbReference>
<feature type="domain" description="Beta-lactamase-related" evidence="1">
    <location>
        <begin position="35"/>
        <end position="406"/>
    </location>
</feature>
<dbReference type="EMBL" id="JBHSBY010000123">
    <property type="protein sequence ID" value="MFC4197638.1"/>
    <property type="molecule type" value="Genomic_DNA"/>
</dbReference>
<dbReference type="PANTHER" id="PTHR43283:SF3">
    <property type="entry name" value="BETA-LACTAMASE FAMILY PROTEIN (AFU_ORTHOLOGUE AFUA_5G07500)"/>
    <property type="match status" value="1"/>
</dbReference>
<organism evidence="2 3">
    <name type="scientific">Pedobacter jamesrossensis</name>
    <dbReference type="NCBI Taxonomy" id="1908238"/>
    <lineage>
        <taxon>Bacteria</taxon>
        <taxon>Pseudomonadati</taxon>
        <taxon>Bacteroidota</taxon>
        <taxon>Sphingobacteriia</taxon>
        <taxon>Sphingobacteriales</taxon>
        <taxon>Sphingobacteriaceae</taxon>
        <taxon>Pedobacter</taxon>
    </lineage>
</organism>
<evidence type="ECO:0000313" key="2">
    <source>
        <dbReference type="EMBL" id="MFC4197638.1"/>
    </source>
</evidence>
<dbReference type="GO" id="GO:0016787">
    <property type="term" value="F:hydrolase activity"/>
    <property type="evidence" value="ECO:0007669"/>
    <property type="project" value="UniProtKB-KW"/>
</dbReference>
<evidence type="ECO:0000259" key="1">
    <source>
        <dbReference type="Pfam" id="PF00144"/>
    </source>
</evidence>
<accession>A0ABV8NP78</accession>
<dbReference type="InterPro" id="IPR050789">
    <property type="entry name" value="Diverse_Enzym_Activities"/>
</dbReference>
<protein>
    <submittedName>
        <fullName evidence="2">Serine hydrolase domain-containing protein</fullName>
        <ecNumber evidence="2">3.-.-.-</ecNumber>
    </submittedName>
</protein>
<keyword evidence="2" id="KW-0378">Hydrolase</keyword>